<proteinExistence type="predicted"/>
<dbReference type="Proteomes" id="UP000322887">
    <property type="component" value="Chromosome"/>
</dbReference>
<organism evidence="1 2">
    <name type="scientific">Gimesia maris</name>
    <dbReference type="NCBI Taxonomy" id="122"/>
    <lineage>
        <taxon>Bacteria</taxon>
        <taxon>Pseudomonadati</taxon>
        <taxon>Planctomycetota</taxon>
        <taxon>Planctomycetia</taxon>
        <taxon>Planctomycetales</taxon>
        <taxon>Planctomycetaceae</taxon>
        <taxon>Gimesia</taxon>
    </lineage>
</organism>
<accession>A0ABX5YTB3</accession>
<name>A0ABX5YTB3_9PLAN</name>
<gene>
    <name evidence="1" type="ORF">GmarT_48200</name>
</gene>
<evidence type="ECO:0000313" key="2">
    <source>
        <dbReference type="Proteomes" id="UP000322887"/>
    </source>
</evidence>
<reference evidence="1 2" key="1">
    <citation type="submission" date="2019-08" db="EMBL/GenBank/DDBJ databases">
        <title>Deep-cultivation of Planctomycetes and their phenomic and genomic characterization uncovers novel biology.</title>
        <authorList>
            <person name="Wiegand S."/>
            <person name="Jogler M."/>
            <person name="Boedeker C."/>
            <person name="Pinto D."/>
            <person name="Vollmers J."/>
            <person name="Rivas-Marin E."/>
            <person name="Kohn T."/>
            <person name="Peeters S.H."/>
            <person name="Heuer A."/>
            <person name="Rast P."/>
            <person name="Oberbeckmann S."/>
            <person name="Bunk B."/>
            <person name="Jeske O."/>
            <person name="Meyerdierks A."/>
            <person name="Storesund J.E."/>
            <person name="Kallscheuer N."/>
            <person name="Luecker S."/>
            <person name="Lage O.M."/>
            <person name="Pohl T."/>
            <person name="Merkel B.J."/>
            <person name="Hornburger P."/>
            <person name="Mueller R.-W."/>
            <person name="Bruemmer F."/>
            <person name="Labrenz M."/>
            <person name="Spormann A.M."/>
            <person name="Op den Camp H."/>
            <person name="Overmann J."/>
            <person name="Amann R."/>
            <person name="Jetten M.S.M."/>
            <person name="Mascher T."/>
            <person name="Medema M.H."/>
            <person name="Devos D.P."/>
            <person name="Kaster A.-K."/>
            <person name="Ovreas L."/>
            <person name="Rohde M."/>
            <person name="Galperin M.Y."/>
            <person name="Jogler C."/>
        </authorList>
    </citation>
    <scope>NUCLEOTIDE SEQUENCE [LARGE SCALE GENOMIC DNA]</scope>
    <source>
        <strain evidence="1 2">DSM 8797</strain>
    </source>
</reference>
<sequence>MQNDSGAGDAYFHRGQFVCRTSRVVGTEYLRLLIVCVVDFSQV</sequence>
<keyword evidence="2" id="KW-1185">Reference proteome</keyword>
<evidence type="ECO:0000313" key="1">
    <source>
        <dbReference type="EMBL" id="QEG18925.1"/>
    </source>
</evidence>
<dbReference type="EMBL" id="CP042910">
    <property type="protein sequence ID" value="QEG18925.1"/>
    <property type="molecule type" value="Genomic_DNA"/>
</dbReference>
<protein>
    <submittedName>
        <fullName evidence="1">Uncharacterized protein</fullName>
    </submittedName>
</protein>